<accession>A0ABU8D0I4</accession>
<protein>
    <recommendedName>
        <fullName evidence="4">WxL domain-containing protein</fullName>
    </recommendedName>
</protein>
<evidence type="ECO:0000313" key="3">
    <source>
        <dbReference type="Proteomes" id="UP001387215"/>
    </source>
</evidence>
<organism evidence="2 3">
    <name type="scientific">Lysobacter firmicutimachus</name>
    <dbReference type="NCBI Taxonomy" id="1792846"/>
    <lineage>
        <taxon>Bacteria</taxon>
        <taxon>Pseudomonadati</taxon>
        <taxon>Pseudomonadota</taxon>
        <taxon>Gammaproteobacteria</taxon>
        <taxon>Lysobacterales</taxon>
        <taxon>Lysobacteraceae</taxon>
        <taxon>Lysobacter</taxon>
    </lineage>
</organism>
<keyword evidence="3" id="KW-1185">Reference proteome</keyword>
<feature type="signal peptide" evidence="1">
    <location>
        <begin position="1"/>
        <end position="23"/>
    </location>
</feature>
<dbReference type="Proteomes" id="UP001387215">
    <property type="component" value="Unassembled WGS sequence"/>
</dbReference>
<evidence type="ECO:0008006" key="4">
    <source>
        <dbReference type="Google" id="ProtNLM"/>
    </source>
</evidence>
<evidence type="ECO:0000256" key="1">
    <source>
        <dbReference type="SAM" id="SignalP"/>
    </source>
</evidence>
<name>A0ABU8D0I4_9GAMM</name>
<feature type="chain" id="PRO_5046119973" description="WxL domain-containing protein" evidence="1">
    <location>
        <begin position="24"/>
        <end position="204"/>
    </location>
</feature>
<dbReference type="RefSeq" id="WP_141233304.1">
    <property type="nucleotide sequence ID" value="NZ_JBANDL010000002.1"/>
</dbReference>
<reference evidence="2 3" key="1">
    <citation type="submission" date="2024-02" db="EMBL/GenBank/DDBJ databases">
        <title>Lysobacter Genome Sequencing and Mining.</title>
        <authorList>
            <person name="Bierman J."/>
            <person name="Walker M.C."/>
        </authorList>
    </citation>
    <scope>NUCLEOTIDE SEQUENCE [LARGE SCALE GENOMIC DNA]</scope>
    <source>
        <strain evidence="2 3">PB6250</strain>
    </source>
</reference>
<gene>
    <name evidence="2" type="ORF">V2J18_07530</name>
</gene>
<comment type="caution">
    <text evidence="2">The sequence shown here is derived from an EMBL/GenBank/DDBJ whole genome shotgun (WGS) entry which is preliminary data.</text>
</comment>
<sequence length="204" mass="20158">MRKLPTSLLAAALLAGAPLLAQAESQYSTGAGSPLTASAKLDFQITIPKILFLRVGSGADYTSTATVNQIAFAVPAANVGNGAAVAATATSGDLGNGEVTAKVVGNNGNITLGATALGALSNGAAGDTISYSQIATASDTAALPAPVLTDGASTPLTIAPASGKVVNRSARWTYTYLNNNVVAPGVYGGVNANNSRVTYTASMP</sequence>
<keyword evidence="1" id="KW-0732">Signal</keyword>
<proteinExistence type="predicted"/>
<evidence type="ECO:0000313" key="2">
    <source>
        <dbReference type="EMBL" id="MEI2454529.1"/>
    </source>
</evidence>
<dbReference type="EMBL" id="JBANDL010000002">
    <property type="protein sequence ID" value="MEI2454529.1"/>
    <property type="molecule type" value="Genomic_DNA"/>
</dbReference>